<evidence type="ECO:0000313" key="10">
    <source>
        <dbReference type="Proteomes" id="UP001300383"/>
    </source>
</evidence>
<keyword evidence="4" id="KW-0808">Transferase</keyword>
<protein>
    <recommendedName>
        <fullName evidence="8">Guanylate kinase-like domain-containing protein</fullName>
    </recommendedName>
</protein>
<dbReference type="GO" id="GO:0009264">
    <property type="term" value="P:deoxyribonucleotide catabolic process"/>
    <property type="evidence" value="ECO:0007669"/>
    <property type="project" value="InterPro"/>
</dbReference>
<evidence type="ECO:0000256" key="7">
    <source>
        <dbReference type="PIRSR" id="PIRSR610708-1"/>
    </source>
</evidence>
<dbReference type="RefSeq" id="WP_283229812.1">
    <property type="nucleotide sequence ID" value="NZ_JASGBQ010000002.1"/>
</dbReference>
<keyword evidence="5" id="KW-0418">Kinase</keyword>
<dbReference type="SUPFAM" id="SSF56784">
    <property type="entry name" value="HAD-like"/>
    <property type="match status" value="1"/>
</dbReference>
<dbReference type="Gene3D" id="3.40.50.300">
    <property type="entry name" value="P-loop containing nucleotide triphosphate hydrolases"/>
    <property type="match status" value="1"/>
</dbReference>
<feature type="active site" description="Proton donor" evidence="7">
    <location>
        <position position="12"/>
    </location>
</feature>
<evidence type="ECO:0000259" key="8">
    <source>
        <dbReference type="PROSITE" id="PS50052"/>
    </source>
</evidence>
<organism evidence="9 10">
    <name type="scientific">Fusibacillus kribbianus</name>
    <dbReference type="NCBI Taxonomy" id="3044208"/>
    <lineage>
        <taxon>Bacteria</taxon>
        <taxon>Bacillati</taxon>
        <taxon>Bacillota</taxon>
        <taxon>Clostridia</taxon>
        <taxon>Lachnospirales</taxon>
        <taxon>Lachnospiraceae</taxon>
        <taxon>Fusibacillus</taxon>
    </lineage>
</organism>
<gene>
    <name evidence="9" type="ORF">QJ036_02255</name>
</gene>
<dbReference type="InterPro" id="IPR036412">
    <property type="entry name" value="HAD-like_sf"/>
</dbReference>
<dbReference type="Pfam" id="PF06941">
    <property type="entry name" value="NT5C"/>
    <property type="match status" value="1"/>
</dbReference>
<dbReference type="GO" id="GO:0005829">
    <property type="term" value="C:cytosol"/>
    <property type="evidence" value="ECO:0007669"/>
    <property type="project" value="TreeGrafter"/>
</dbReference>
<keyword evidence="10" id="KW-1185">Reference proteome</keyword>
<dbReference type="InterPro" id="IPR008144">
    <property type="entry name" value="Guanylate_kin-like_dom"/>
</dbReference>
<reference evidence="9 10" key="1">
    <citation type="submission" date="2023-05" db="EMBL/GenBank/DDBJ databases">
        <title>[ruminococcus] sp. nov., isolated from a pig farm feces dump.</title>
        <authorList>
            <person name="Chang Y.-H."/>
        </authorList>
    </citation>
    <scope>NUCLEOTIDE SEQUENCE [LARGE SCALE GENOMIC DNA]</scope>
    <source>
        <strain evidence="9 10">YH-rum2234</strain>
    </source>
</reference>
<evidence type="ECO:0000256" key="6">
    <source>
        <dbReference type="ARBA" id="ARBA00048594"/>
    </source>
</evidence>
<dbReference type="PROSITE" id="PS50052">
    <property type="entry name" value="GUANYLATE_KINASE_2"/>
    <property type="match status" value="1"/>
</dbReference>
<dbReference type="PANTHER" id="PTHR23117">
    <property type="entry name" value="GUANYLATE KINASE-RELATED"/>
    <property type="match status" value="1"/>
</dbReference>
<dbReference type="InterPro" id="IPR027417">
    <property type="entry name" value="P-loop_NTPase"/>
</dbReference>
<dbReference type="InterPro" id="IPR010708">
    <property type="entry name" value="5'(3')-deoxyribonucleotidase"/>
</dbReference>
<dbReference type="Gene3D" id="3.40.50.1000">
    <property type="entry name" value="HAD superfamily/HAD-like"/>
    <property type="match status" value="1"/>
</dbReference>
<comment type="similarity">
    <text evidence="3">Belongs to the 5'(3')-deoxyribonucleotidase family.</text>
</comment>
<name>A0AAP4EX20_9FIRM</name>
<dbReference type="SMART" id="SM00072">
    <property type="entry name" value="GuKc"/>
    <property type="match status" value="1"/>
</dbReference>
<dbReference type="PANTHER" id="PTHR23117:SF13">
    <property type="entry name" value="GUANYLATE KINASE"/>
    <property type="match status" value="1"/>
</dbReference>
<feature type="domain" description="Guanylate kinase-like" evidence="8">
    <location>
        <begin position="190"/>
        <end position="361"/>
    </location>
</feature>
<evidence type="ECO:0000313" key="9">
    <source>
        <dbReference type="EMBL" id="MDI9241302.1"/>
    </source>
</evidence>
<dbReference type="AlphaFoldDB" id="A0AAP4EX20"/>
<sequence length="361" mass="41202">MKKYFRIGLDVDDILFSCNEYAVELANREYGFEPPMTIEEIQSWGKTGRRTDVLLDYYQKESFVKNQPLLPGARQFVEELSRRAEVFFVSAIPPKLMGIREEQLSEAFPMVPGKNMILGFRKELVNMDILLDDGGHNISSSSSAYPVLMRKPWNRHMTGCISVNNYDEFLTFLDILMNPMAYQCEGGTENKVLALIGPSGSGKTELMGELMKTCGAVRAKSYTTRERKGGEEEDAYHFVTPEEFFRLEQEGAFFETTRYAQNCYGSMIKDIDDVLAGGNHAVMAVDICGGIALKRAYKKRAALIFAERPKEELISSVLDRRCPREEKIKRLVSLDTELRNEEFCDFTVRNSEDLRKLMTKI</sequence>
<evidence type="ECO:0000256" key="3">
    <source>
        <dbReference type="ARBA" id="ARBA00009589"/>
    </source>
</evidence>
<proteinExistence type="inferred from homology"/>
<evidence type="ECO:0000256" key="1">
    <source>
        <dbReference type="ARBA" id="ARBA00003531"/>
    </source>
</evidence>
<accession>A0AAP4EX20</accession>
<evidence type="ECO:0000256" key="5">
    <source>
        <dbReference type="ARBA" id="ARBA00022777"/>
    </source>
</evidence>
<comment type="catalytic activity">
    <reaction evidence="6">
        <text>GMP + ATP = GDP + ADP</text>
        <dbReference type="Rhea" id="RHEA:20780"/>
        <dbReference type="ChEBI" id="CHEBI:30616"/>
        <dbReference type="ChEBI" id="CHEBI:58115"/>
        <dbReference type="ChEBI" id="CHEBI:58189"/>
        <dbReference type="ChEBI" id="CHEBI:456216"/>
        <dbReference type="EC" id="2.7.4.8"/>
    </reaction>
</comment>
<feature type="active site" description="Nucleophile" evidence="7">
    <location>
        <position position="10"/>
    </location>
</feature>
<dbReference type="Pfam" id="PF00625">
    <property type="entry name" value="Guanylate_kin"/>
    <property type="match status" value="1"/>
</dbReference>
<evidence type="ECO:0000256" key="2">
    <source>
        <dbReference type="ARBA" id="ARBA00005790"/>
    </source>
</evidence>
<dbReference type="InterPro" id="IPR023214">
    <property type="entry name" value="HAD_sf"/>
</dbReference>
<dbReference type="InterPro" id="IPR008145">
    <property type="entry name" value="GK/Ca_channel_bsu"/>
</dbReference>
<evidence type="ECO:0000256" key="4">
    <source>
        <dbReference type="ARBA" id="ARBA00022679"/>
    </source>
</evidence>
<dbReference type="Proteomes" id="UP001300383">
    <property type="component" value="Unassembled WGS sequence"/>
</dbReference>
<comment type="similarity">
    <text evidence="2">Belongs to the guanylate kinase family.</text>
</comment>
<comment type="function">
    <text evidence="1">Essential for recycling GMP and indirectly, cGMP.</text>
</comment>
<dbReference type="GO" id="GO:0004385">
    <property type="term" value="F:GMP kinase activity"/>
    <property type="evidence" value="ECO:0007669"/>
    <property type="project" value="UniProtKB-EC"/>
</dbReference>
<dbReference type="SUPFAM" id="SSF52540">
    <property type="entry name" value="P-loop containing nucleoside triphosphate hydrolases"/>
    <property type="match status" value="1"/>
</dbReference>
<comment type="caution">
    <text evidence="9">The sequence shown here is derived from an EMBL/GenBank/DDBJ whole genome shotgun (WGS) entry which is preliminary data.</text>
</comment>
<dbReference type="EMBL" id="JASGBQ010000002">
    <property type="protein sequence ID" value="MDI9241302.1"/>
    <property type="molecule type" value="Genomic_DNA"/>
</dbReference>
<dbReference type="GO" id="GO:0008253">
    <property type="term" value="F:5'-nucleotidase activity"/>
    <property type="evidence" value="ECO:0007669"/>
    <property type="project" value="InterPro"/>
</dbReference>